<evidence type="ECO:0008006" key="8">
    <source>
        <dbReference type="Google" id="ProtNLM"/>
    </source>
</evidence>
<dbReference type="Pfam" id="PF01027">
    <property type="entry name" value="Bax1-I"/>
    <property type="match status" value="1"/>
</dbReference>
<feature type="transmembrane region" description="Helical" evidence="6">
    <location>
        <begin position="173"/>
        <end position="192"/>
    </location>
</feature>
<reference evidence="7" key="1">
    <citation type="journal article" date="2024" name="Gigascience">
        <title>Chromosome-level genome of the poultry shaft louse Menopon gallinae provides insight into the host-switching and adaptive evolution of parasitic lice.</title>
        <authorList>
            <person name="Xu Y."/>
            <person name="Ma L."/>
            <person name="Liu S."/>
            <person name="Liang Y."/>
            <person name="Liu Q."/>
            <person name="He Z."/>
            <person name="Tian L."/>
            <person name="Duan Y."/>
            <person name="Cai W."/>
            <person name="Li H."/>
            <person name="Song F."/>
        </authorList>
    </citation>
    <scope>NUCLEOTIDE SEQUENCE</scope>
    <source>
        <strain evidence="7">Cailab_2023a</strain>
    </source>
</reference>
<evidence type="ECO:0000313" key="7">
    <source>
        <dbReference type="EMBL" id="KAL0271883.1"/>
    </source>
</evidence>
<dbReference type="PANTHER" id="PTHR23291:SF32">
    <property type="entry name" value="BAX INHIBITOR 1"/>
    <property type="match status" value="1"/>
</dbReference>
<dbReference type="GO" id="GO:0031966">
    <property type="term" value="C:mitochondrial membrane"/>
    <property type="evidence" value="ECO:0007669"/>
    <property type="project" value="TreeGrafter"/>
</dbReference>
<protein>
    <recommendedName>
        <fullName evidence="8">Bax inhibitor 1</fullName>
    </recommendedName>
</protein>
<evidence type="ECO:0000256" key="6">
    <source>
        <dbReference type="RuleBase" id="RU004379"/>
    </source>
</evidence>
<sequence length="238" mass="26974">MSVPINWSSFFNRMPRQLEEPVRQHLKNVYACLTLSVISVAVGAYLQIYTFLSLGVFFSTLAGLVPVFLLLSTPHNGTNTPLRITYLLASGFFIGMGMGPLLQYVINIDPSLIMSALIGTTLIFACFTLSVLFSKRGYWLFLFGPLSSLASVVILLSFGNLFFGSYLIYQMDVYLGLLIMCGLVLFDTTVVIEKFRMGDKDFITHALDLFMNFIGIFKRILIILTERERNERERKRNQ</sequence>
<organism evidence="7">
    <name type="scientific">Menopon gallinae</name>
    <name type="common">poultry shaft louse</name>
    <dbReference type="NCBI Taxonomy" id="328185"/>
    <lineage>
        <taxon>Eukaryota</taxon>
        <taxon>Metazoa</taxon>
        <taxon>Ecdysozoa</taxon>
        <taxon>Arthropoda</taxon>
        <taxon>Hexapoda</taxon>
        <taxon>Insecta</taxon>
        <taxon>Pterygota</taxon>
        <taxon>Neoptera</taxon>
        <taxon>Paraneoptera</taxon>
        <taxon>Psocodea</taxon>
        <taxon>Troctomorpha</taxon>
        <taxon>Phthiraptera</taxon>
        <taxon>Amblycera</taxon>
        <taxon>Menoponidae</taxon>
        <taxon>Menopon</taxon>
    </lineage>
</organism>
<keyword evidence="4 6" id="KW-1133">Transmembrane helix</keyword>
<comment type="subcellular location">
    <subcellularLocation>
        <location evidence="1">Membrane</location>
        <topology evidence="1">Multi-pass membrane protein</topology>
    </subcellularLocation>
</comment>
<evidence type="ECO:0000256" key="5">
    <source>
        <dbReference type="ARBA" id="ARBA00023136"/>
    </source>
</evidence>
<feature type="transmembrane region" description="Helical" evidence="6">
    <location>
        <begin position="140"/>
        <end position="167"/>
    </location>
</feature>
<dbReference type="GO" id="GO:2001234">
    <property type="term" value="P:negative regulation of apoptotic signaling pathway"/>
    <property type="evidence" value="ECO:0007669"/>
    <property type="project" value="TreeGrafter"/>
</dbReference>
<proteinExistence type="inferred from homology"/>
<feature type="transmembrane region" description="Helical" evidence="6">
    <location>
        <begin position="54"/>
        <end position="72"/>
    </location>
</feature>
<evidence type="ECO:0000256" key="3">
    <source>
        <dbReference type="ARBA" id="ARBA00022692"/>
    </source>
</evidence>
<evidence type="ECO:0000256" key="2">
    <source>
        <dbReference type="ARBA" id="ARBA00010350"/>
    </source>
</evidence>
<dbReference type="PANTHER" id="PTHR23291">
    <property type="entry name" value="BAX INHIBITOR-RELATED"/>
    <property type="match status" value="1"/>
</dbReference>
<accession>A0AAW2HPU4</accession>
<keyword evidence="5 6" id="KW-0472">Membrane</keyword>
<dbReference type="AlphaFoldDB" id="A0AAW2HPU4"/>
<dbReference type="GO" id="GO:0034620">
    <property type="term" value="P:cellular response to unfolded protein"/>
    <property type="evidence" value="ECO:0007669"/>
    <property type="project" value="TreeGrafter"/>
</dbReference>
<dbReference type="GO" id="GO:0019899">
    <property type="term" value="F:enzyme binding"/>
    <property type="evidence" value="ECO:0007669"/>
    <property type="project" value="TreeGrafter"/>
</dbReference>
<dbReference type="GO" id="GO:0033119">
    <property type="term" value="P:negative regulation of RNA splicing"/>
    <property type="evidence" value="ECO:0007669"/>
    <property type="project" value="TreeGrafter"/>
</dbReference>
<dbReference type="CDD" id="cd10430">
    <property type="entry name" value="BI-1"/>
    <property type="match status" value="1"/>
</dbReference>
<evidence type="ECO:0000256" key="1">
    <source>
        <dbReference type="ARBA" id="ARBA00004141"/>
    </source>
</evidence>
<name>A0AAW2HPU4_9NEOP</name>
<feature type="transmembrane region" description="Helical" evidence="6">
    <location>
        <begin position="112"/>
        <end position="133"/>
    </location>
</feature>
<dbReference type="InterPro" id="IPR006214">
    <property type="entry name" value="Bax_inhibitor_1-related"/>
</dbReference>
<feature type="transmembrane region" description="Helical" evidence="6">
    <location>
        <begin position="84"/>
        <end position="106"/>
    </location>
</feature>
<evidence type="ECO:0000256" key="4">
    <source>
        <dbReference type="ARBA" id="ARBA00022989"/>
    </source>
</evidence>
<comment type="similarity">
    <text evidence="2 6">Belongs to the BI1 family.</text>
</comment>
<keyword evidence="3 6" id="KW-0812">Transmembrane</keyword>
<comment type="caution">
    <text evidence="7">The sequence shown here is derived from an EMBL/GenBank/DDBJ whole genome shotgun (WGS) entry which is preliminary data.</text>
</comment>
<gene>
    <name evidence="7" type="ORF">PYX00_005052</name>
</gene>
<dbReference type="EMBL" id="JARGDH010000003">
    <property type="protein sequence ID" value="KAL0271883.1"/>
    <property type="molecule type" value="Genomic_DNA"/>
</dbReference>